<dbReference type="OrthoDB" id="1305854at2759"/>
<reference evidence="2 3" key="1">
    <citation type="submission" date="2020-09" db="EMBL/GenBank/DDBJ databases">
        <title>De no assembly of potato wild relative species, Solanum commersonii.</title>
        <authorList>
            <person name="Cho K."/>
        </authorList>
    </citation>
    <scope>NUCLEOTIDE SEQUENCE [LARGE SCALE GENOMIC DNA]</scope>
    <source>
        <strain evidence="2">LZ3.2</strain>
        <tissue evidence="2">Leaf</tissue>
    </source>
</reference>
<dbReference type="Proteomes" id="UP000824120">
    <property type="component" value="Chromosome 11"/>
</dbReference>
<organism evidence="2 3">
    <name type="scientific">Solanum commersonii</name>
    <name type="common">Commerson's wild potato</name>
    <name type="synonym">Commerson's nightshade</name>
    <dbReference type="NCBI Taxonomy" id="4109"/>
    <lineage>
        <taxon>Eukaryota</taxon>
        <taxon>Viridiplantae</taxon>
        <taxon>Streptophyta</taxon>
        <taxon>Embryophyta</taxon>
        <taxon>Tracheophyta</taxon>
        <taxon>Spermatophyta</taxon>
        <taxon>Magnoliopsida</taxon>
        <taxon>eudicotyledons</taxon>
        <taxon>Gunneridae</taxon>
        <taxon>Pentapetalae</taxon>
        <taxon>asterids</taxon>
        <taxon>lamiids</taxon>
        <taxon>Solanales</taxon>
        <taxon>Solanaceae</taxon>
        <taxon>Solanoideae</taxon>
        <taxon>Solaneae</taxon>
        <taxon>Solanum</taxon>
    </lineage>
</organism>
<evidence type="ECO:0000313" key="2">
    <source>
        <dbReference type="EMBL" id="KAG5576254.1"/>
    </source>
</evidence>
<name>A0A9J5WMY4_SOLCO</name>
<comment type="caution">
    <text evidence="2">The sequence shown here is derived from an EMBL/GenBank/DDBJ whole genome shotgun (WGS) entry which is preliminary data.</text>
</comment>
<sequence length="158" mass="17998">MQEEEEGHPARRNVEEQGVPNAPEVQPQGEVTNAEFREAIRMLSQAVTNQVGQKKGARQEEADTSRIREFLRMNPSSFTVSNTSEDLENFIKELKKVFDVMHVDDTERVELAAYQLKNFARTWFDKWKKGRADGAPPASWACFDEAFLGNSQVFMSIA</sequence>
<dbReference type="AlphaFoldDB" id="A0A9J5WMY4"/>
<proteinExistence type="predicted"/>
<protein>
    <recommendedName>
        <fullName evidence="4">Gag-pol polyprotein</fullName>
    </recommendedName>
</protein>
<dbReference type="EMBL" id="JACXVP010000011">
    <property type="protein sequence ID" value="KAG5576254.1"/>
    <property type="molecule type" value="Genomic_DNA"/>
</dbReference>
<keyword evidence="3" id="KW-1185">Reference proteome</keyword>
<gene>
    <name evidence="2" type="ORF">H5410_056388</name>
</gene>
<evidence type="ECO:0000313" key="3">
    <source>
        <dbReference type="Proteomes" id="UP000824120"/>
    </source>
</evidence>
<accession>A0A9J5WMY4</accession>
<evidence type="ECO:0008006" key="4">
    <source>
        <dbReference type="Google" id="ProtNLM"/>
    </source>
</evidence>
<evidence type="ECO:0000256" key="1">
    <source>
        <dbReference type="SAM" id="MobiDB-lite"/>
    </source>
</evidence>
<feature type="region of interest" description="Disordered" evidence="1">
    <location>
        <begin position="1"/>
        <end position="32"/>
    </location>
</feature>